<accession>A0A5B6ZQ45</accession>
<evidence type="ECO:0008006" key="3">
    <source>
        <dbReference type="Google" id="ProtNLM"/>
    </source>
</evidence>
<protein>
    <recommendedName>
        <fullName evidence="3">18S pre-ribosomal assembly protein gar2-related</fullName>
    </recommendedName>
</protein>
<dbReference type="PANTHER" id="PTHR33914:SF2">
    <property type="entry name" value="OS02G0582100 PROTEIN"/>
    <property type="match status" value="1"/>
</dbReference>
<feature type="compositionally biased region" description="Basic and acidic residues" evidence="1">
    <location>
        <begin position="367"/>
        <end position="392"/>
    </location>
</feature>
<dbReference type="GO" id="GO:0009786">
    <property type="term" value="P:regulation of asymmetric cell division"/>
    <property type="evidence" value="ECO:0007669"/>
    <property type="project" value="InterPro"/>
</dbReference>
<evidence type="ECO:0000313" key="2">
    <source>
        <dbReference type="EMBL" id="MPA46667.1"/>
    </source>
</evidence>
<name>A0A5B6ZQ45_DAVIN</name>
<dbReference type="AlphaFoldDB" id="A0A5B6ZQ45"/>
<evidence type="ECO:0000256" key="1">
    <source>
        <dbReference type="SAM" id="MobiDB-lite"/>
    </source>
</evidence>
<sequence length="487" mass="53546">MFASQLLRILQTLPTYVNHEACAFDTAGTKASMKENQNGILCDIKDCERDADPLASVMNDKDGFWNTPELECSMVVDDFAKADDNEVKDSVTRCTTPSKLELFEETAFYTDKNVMECELPELVICYKESTYHVVKDICIDEGVPSNSMDNILIERSKDEHKGQCMFVPSNGDENSDITKERVEIELLFPDGLKSSSEKDCDKDAANVCGTKEKVGIELLTPDGSESSSEIDYDKEASKQCCSEDASKQHCSEDSMQTDEANCTATGNIADVVWREKSMHNSMLLVQEFSGQKSLKSLLESSDYGVCEVKQVSDQISCVETILESPAGVSAAEESNKSNPASDIFYNSKVESGAITFDFNSYTPAASSRDRSPKNVDHEKTLESGNEPKHEDGISDSLSVSSQVQHGYGESSFSAAGAASGLITYSGPIAYSGSISLRSDSSTTSTRSFAFPVLQSEWNSSPVRMAKADRRHLRKHRGWRQGLLCCRF</sequence>
<dbReference type="InterPro" id="IPR040378">
    <property type="entry name" value="BASL"/>
</dbReference>
<reference evidence="2" key="1">
    <citation type="submission" date="2019-08" db="EMBL/GenBank/DDBJ databases">
        <title>Reference gene set and small RNA set construction with multiple tissues from Davidia involucrata Baill.</title>
        <authorList>
            <person name="Yang H."/>
            <person name="Zhou C."/>
            <person name="Li G."/>
            <person name="Wang J."/>
            <person name="Gao P."/>
            <person name="Wang M."/>
            <person name="Wang R."/>
            <person name="Zhao Y."/>
        </authorList>
    </citation>
    <scope>NUCLEOTIDE SEQUENCE</scope>
    <source>
        <tissue evidence="2">Mixed with DoveR01_LX</tissue>
    </source>
</reference>
<proteinExistence type="predicted"/>
<gene>
    <name evidence="2" type="ORF">Din_016108</name>
</gene>
<dbReference type="EMBL" id="GHES01016108">
    <property type="protein sequence ID" value="MPA46667.1"/>
    <property type="molecule type" value="Transcribed_RNA"/>
</dbReference>
<dbReference type="PANTHER" id="PTHR33914">
    <property type="entry name" value="18S PRE-RIBOSOMAL ASSEMBLY PROTEIN GAR2-LIKE PROTEIN"/>
    <property type="match status" value="1"/>
</dbReference>
<feature type="region of interest" description="Disordered" evidence="1">
    <location>
        <begin position="364"/>
        <end position="400"/>
    </location>
</feature>
<organism evidence="2">
    <name type="scientific">Davidia involucrata</name>
    <name type="common">Dove tree</name>
    <dbReference type="NCBI Taxonomy" id="16924"/>
    <lineage>
        <taxon>Eukaryota</taxon>
        <taxon>Viridiplantae</taxon>
        <taxon>Streptophyta</taxon>
        <taxon>Embryophyta</taxon>
        <taxon>Tracheophyta</taxon>
        <taxon>Spermatophyta</taxon>
        <taxon>Magnoliopsida</taxon>
        <taxon>eudicotyledons</taxon>
        <taxon>Gunneridae</taxon>
        <taxon>Pentapetalae</taxon>
        <taxon>asterids</taxon>
        <taxon>Cornales</taxon>
        <taxon>Nyssaceae</taxon>
        <taxon>Davidia</taxon>
    </lineage>
</organism>